<dbReference type="EMBL" id="FN648819">
    <property type="protein sequence ID" value="CBN74958.1"/>
    <property type="molecule type" value="Genomic_DNA"/>
</dbReference>
<dbReference type="InParanoid" id="D8LQT1"/>
<evidence type="ECO:0000256" key="1">
    <source>
        <dbReference type="SAM" id="MobiDB-lite"/>
    </source>
</evidence>
<feature type="compositionally biased region" description="Low complexity" evidence="1">
    <location>
        <begin position="108"/>
        <end position="117"/>
    </location>
</feature>
<dbReference type="OrthoDB" id="186362at2759"/>
<dbReference type="eggNOG" id="ENOG502S3U4">
    <property type="taxonomic scope" value="Eukaryota"/>
</dbReference>
<feature type="region of interest" description="Disordered" evidence="1">
    <location>
        <begin position="285"/>
        <end position="305"/>
    </location>
</feature>
<dbReference type="PANTHER" id="PTHR28309">
    <property type="entry name" value="REQUIRED FOR EXCISION 1-B DOMAIN-CONTAINING PROTEIN"/>
    <property type="match status" value="1"/>
</dbReference>
<feature type="compositionally biased region" description="Gly residues" evidence="1">
    <location>
        <begin position="41"/>
        <end position="51"/>
    </location>
</feature>
<gene>
    <name evidence="2" type="ORF">Esi_0060_0080</name>
</gene>
<dbReference type="Proteomes" id="UP000002630">
    <property type="component" value="Linkage Group LG25"/>
</dbReference>
<dbReference type="InterPro" id="IPR039491">
    <property type="entry name" value="REX1-B"/>
</dbReference>
<name>D8LQT1_ECTSI</name>
<dbReference type="Pfam" id="PF14966">
    <property type="entry name" value="DNA_repr_REX1B"/>
    <property type="match status" value="1"/>
</dbReference>
<organism evidence="2 3">
    <name type="scientific">Ectocarpus siliculosus</name>
    <name type="common">Brown alga</name>
    <name type="synonym">Conferva siliculosa</name>
    <dbReference type="NCBI Taxonomy" id="2880"/>
    <lineage>
        <taxon>Eukaryota</taxon>
        <taxon>Sar</taxon>
        <taxon>Stramenopiles</taxon>
        <taxon>Ochrophyta</taxon>
        <taxon>PX clade</taxon>
        <taxon>Phaeophyceae</taxon>
        <taxon>Ectocarpales</taxon>
        <taxon>Ectocarpaceae</taxon>
        <taxon>Ectocarpus</taxon>
    </lineage>
</organism>
<evidence type="ECO:0000313" key="3">
    <source>
        <dbReference type="Proteomes" id="UP000002630"/>
    </source>
</evidence>
<evidence type="ECO:0000313" key="2">
    <source>
        <dbReference type="EMBL" id="CBN74958.1"/>
    </source>
</evidence>
<dbReference type="AlphaFoldDB" id="D8LQT1"/>
<feature type="region of interest" description="Disordered" evidence="1">
    <location>
        <begin position="97"/>
        <end position="153"/>
    </location>
</feature>
<feature type="region of interest" description="Disordered" evidence="1">
    <location>
        <begin position="22"/>
        <end position="51"/>
    </location>
</feature>
<accession>D8LQT1</accession>
<dbReference type="PANTHER" id="PTHR28309:SF1">
    <property type="entry name" value="REQUIRED FOR EXCISION 1-B DOMAIN-CONTAINING PROTEIN"/>
    <property type="match status" value="1"/>
</dbReference>
<dbReference type="EMBL" id="FN649750">
    <property type="protein sequence ID" value="CBN74958.1"/>
    <property type="molecule type" value="Genomic_DNA"/>
</dbReference>
<feature type="compositionally biased region" description="Gly residues" evidence="1">
    <location>
        <begin position="133"/>
        <end position="148"/>
    </location>
</feature>
<keyword evidence="3" id="KW-1185">Reference proteome</keyword>
<sequence length="342" mass="33924">MDPAKCLEILGNRGMCSGLHGAHHHGHAAGPTTPSQAEAAGTGGENAGGRGQVINLATGSNETRAATEAASGLMAAMATGPPSSAAAGAGCCPSKTAAGPCGDAPEKTAASPTSAAPYANSDGGAGHSCNAGGEAGSGAQRGGGGGEAGARDLGLNLPTAAAGQEEEGGGLQGLQGMSAGALVASFRRAQEERVALYRKFNGGLKEALRIGDYSGYPALCCEVTAGFSVLSKAINAIEATLGKDSETKALAGIIRRVQEHEREKLTVTAAHHLESMREARALGMGPGMSVHSGGQGDAGAASPSQDRLLSDAVGDLLRRAEGEAAAVSELLEELRYEAEGLE</sequence>
<proteinExistence type="predicted"/>
<protein>
    <submittedName>
        <fullName evidence="2">Uncharacterized protein</fullName>
    </submittedName>
</protein>
<reference evidence="2 3" key="1">
    <citation type="journal article" date="2010" name="Nature">
        <title>The Ectocarpus genome and the independent evolution of multicellularity in brown algae.</title>
        <authorList>
            <person name="Cock J.M."/>
            <person name="Sterck L."/>
            <person name="Rouze P."/>
            <person name="Scornet D."/>
            <person name="Allen A.E."/>
            <person name="Amoutzias G."/>
            <person name="Anthouard V."/>
            <person name="Artiguenave F."/>
            <person name="Aury J.M."/>
            <person name="Badger J.H."/>
            <person name="Beszteri B."/>
            <person name="Billiau K."/>
            <person name="Bonnet E."/>
            <person name="Bothwell J.H."/>
            <person name="Bowler C."/>
            <person name="Boyen C."/>
            <person name="Brownlee C."/>
            <person name="Carrano C.J."/>
            <person name="Charrier B."/>
            <person name="Cho G.Y."/>
            <person name="Coelho S.M."/>
            <person name="Collen J."/>
            <person name="Corre E."/>
            <person name="Da Silva C."/>
            <person name="Delage L."/>
            <person name="Delaroque N."/>
            <person name="Dittami S.M."/>
            <person name="Doulbeau S."/>
            <person name="Elias M."/>
            <person name="Farnham G."/>
            <person name="Gachon C.M."/>
            <person name="Gschloessl B."/>
            <person name="Heesch S."/>
            <person name="Jabbari K."/>
            <person name="Jubin C."/>
            <person name="Kawai H."/>
            <person name="Kimura K."/>
            <person name="Kloareg B."/>
            <person name="Kupper F.C."/>
            <person name="Lang D."/>
            <person name="Le Bail A."/>
            <person name="Leblanc C."/>
            <person name="Lerouge P."/>
            <person name="Lohr M."/>
            <person name="Lopez P.J."/>
            <person name="Martens C."/>
            <person name="Maumus F."/>
            <person name="Michel G."/>
            <person name="Miranda-Saavedra D."/>
            <person name="Morales J."/>
            <person name="Moreau H."/>
            <person name="Motomura T."/>
            <person name="Nagasato C."/>
            <person name="Napoli C.A."/>
            <person name="Nelson D.R."/>
            <person name="Nyvall-Collen P."/>
            <person name="Peters A.F."/>
            <person name="Pommier C."/>
            <person name="Potin P."/>
            <person name="Poulain J."/>
            <person name="Quesneville H."/>
            <person name="Read B."/>
            <person name="Rensing S.A."/>
            <person name="Ritter A."/>
            <person name="Rousvoal S."/>
            <person name="Samanta M."/>
            <person name="Samson G."/>
            <person name="Schroeder D.C."/>
            <person name="Segurens B."/>
            <person name="Strittmatter M."/>
            <person name="Tonon T."/>
            <person name="Tregear J.W."/>
            <person name="Valentin K."/>
            <person name="von Dassow P."/>
            <person name="Yamagishi T."/>
            <person name="Van de Peer Y."/>
            <person name="Wincker P."/>
        </authorList>
    </citation>
    <scope>NUCLEOTIDE SEQUENCE [LARGE SCALE GENOMIC DNA]</scope>
    <source>
        <strain evidence="3">Ec32 / CCAP1310/4</strain>
    </source>
</reference>